<feature type="compositionally biased region" description="Polar residues" evidence="1">
    <location>
        <begin position="194"/>
        <end position="203"/>
    </location>
</feature>
<evidence type="ECO:0000313" key="2">
    <source>
        <dbReference type="EMBL" id="KKW37058.1"/>
    </source>
</evidence>
<gene>
    <name evidence="2" type="ORF">UY82_C0003G0012</name>
</gene>
<accession>A0A0G1Y0T5</accession>
<evidence type="ECO:0000256" key="1">
    <source>
        <dbReference type="SAM" id="MobiDB-lite"/>
    </source>
</evidence>
<evidence type="ECO:0000313" key="3">
    <source>
        <dbReference type="Proteomes" id="UP000033865"/>
    </source>
</evidence>
<protein>
    <submittedName>
        <fullName evidence="2">Uncharacterized protein</fullName>
    </submittedName>
</protein>
<dbReference type="AlphaFoldDB" id="A0A0G1Y0T5"/>
<reference evidence="2 3" key="1">
    <citation type="journal article" date="2015" name="Nature">
        <title>rRNA introns, odd ribosomes, and small enigmatic genomes across a large radiation of phyla.</title>
        <authorList>
            <person name="Brown C.T."/>
            <person name="Hug L.A."/>
            <person name="Thomas B.C."/>
            <person name="Sharon I."/>
            <person name="Castelle C.J."/>
            <person name="Singh A."/>
            <person name="Wilkins M.J."/>
            <person name="Williams K.H."/>
            <person name="Banfield J.F."/>
        </authorList>
    </citation>
    <scope>NUCLEOTIDE SEQUENCE [LARGE SCALE GENOMIC DNA]</scope>
</reference>
<comment type="caution">
    <text evidence="2">The sequence shown here is derived from an EMBL/GenBank/DDBJ whole genome shotgun (WGS) entry which is preliminary data.</text>
</comment>
<proteinExistence type="predicted"/>
<dbReference type="EMBL" id="LCRN01000003">
    <property type="protein sequence ID" value="KKW37058.1"/>
    <property type="molecule type" value="Genomic_DNA"/>
</dbReference>
<sequence>MNRVVFHLFRLLLLAAAVSLFVFLGWKEFAPTGTLTLRAQTGEPSPFFSRFLPDTRTEEIYLDVNGSSFVPIVGDPAYLTLTPPSDFDEVEFELTYKNKNLPMVELGILTDEEADAYRLKPLENQLLDELDWPSRREGDVVLYDRHERYETLADFLVAPPPLEEIAAYHYRFDRPFSILRYTPHAPPERPPVRQSHSGGTSSGRAGELRTLDLTLRGEHELLTYIERERLNFTFDYMDMNRTLGEDPVTILVFDSAGELVAGKTNEDDGNTGAGGEGSDMRNLHVEAELQDGVYKIILKVNRDIFFRRITTSQKKLTFLNQLFLGDEVGYQPAPRQVSFITEAKNMSFETQHAEGVQEAAVAGASVSVEEPFLAVRHRVRAPGIVSATVPKGDLLIRGAGHYAFSREMYFNPDPVRLEWNTDLDALGINYVIATYMPPETEGDLVRARASFFTEGVPKIRGAWKFALSLPGVYDVGESIDVVSVKAVLRREPMSLGDLTSRTWKKLCRTLGLTSF</sequence>
<organism evidence="2 3">
    <name type="scientific">Candidatus Uhrbacteria bacterium GW2011_GWC2_53_7</name>
    <dbReference type="NCBI Taxonomy" id="1618986"/>
    <lineage>
        <taxon>Bacteria</taxon>
        <taxon>Candidatus Uhriibacteriota</taxon>
    </lineage>
</organism>
<dbReference type="Proteomes" id="UP000033865">
    <property type="component" value="Unassembled WGS sequence"/>
</dbReference>
<feature type="region of interest" description="Disordered" evidence="1">
    <location>
        <begin position="183"/>
        <end position="207"/>
    </location>
</feature>
<name>A0A0G1Y0T5_9BACT</name>